<protein>
    <submittedName>
        <fullName evidence="1">MaoC family dehydratase</fullName>
    </submittedName>
</protein>
<reference evidence="2" key="1">
    <citation type="journal article" date="2019" name="Int. J. Syst. Evol. Microbiol.">
        <title>The Global Catalogue of Microorganisms (GCM) 10K type strain sequencing project: providing services to taxonomists for standard genome sequencing and annotation.</title>
        <authorList>
            <consortium name="The Broad Institute Genomics Platform"/>
            <consortium name="The Broad Institute Genome Sequencing Center for Infectious Disease"/>
            <person name="Wu L."/>
            <person name="Ma J."/>
        </authorList>
    </citation>
    <scope>NUCLEOTIDE SEQUENCE [LARGE SCALE GENOMIC DNA]</scope>
    <source>
        <strain evidence="2">CGMCC 4.7241</strain>
    </source>
</reference>
<dbReference type="InterPro" id="IPR029069">
    <property type="entry name" value="HotDog_dom_sf"/>
</dbReference>
<keyword evidence="2" id="KW-1185">Reference proteome</keyword>
<gene>
    <name evidence="1" type="ORF">ACFOUW_13695</name>
</gene>
<dbReference type="Gene3D" id="3.10.129.10">
    <property type="entry name" value="Hotdog Thioesterase"/>
    <property type="match status" value="1"/>
</dbReference>
<dbReference type="RefSeq" id="WP_205121399.1">
    <property type="nucleotide sequence ID" value="NZ_JAFBCM010000001.1"/>
</dbReference>
<proteinExistence type="predicted"/>
<organism evidence="1 2">
    <name type="scientific">Tenggerimyces flavus</name>
    <dbReference type="NCBI Taxonomy" id="1708749"/>
    <lineage>
        <taxon>Bacteria</taxon>
        <taxon>Bacillati</taxon>
        <taxon>Actinomycetota</taxon>
        <taxon>Actinomycetes</taxon>
        <taxon>Propionibacteriales</taxon>
        <taxon>Nocardioidaceae</taxon>
        <taxon>Tenggerimyces</taxon>
    </lineage>
</organism>
<dbReference type="SUPFAM" id="SSF54637">
    <property type="entry name" value="Thioesterase/thiol ester dehydrase-isomerase"/>
    <property type="match status" value="1"/>
</dbReference>
<accession>A0ABV7YCY8</accession>
<evidence type="ECO:0000313" key="2">
    <source>
        <dbReference type="Proteomes" id="UP001595699"/>
    </source>
</evidence>
<comment type="caution">
    <text evidence="1">The sequence shown here is derived from an EMBL/GenBank/DDBJ whole genome shotgun (WGS) entry which is preliminary data.</text>
</comment>
<evidence type="ECO:0000313" key="1">
    <source>
        <dbReference type="EMBL" id="MFC3761890.1"/>
    </source>
</evidence>
<sequence length="159" mass="17811">MTRYFDDVKVGDELPEVVQKVTIPVMQRWVASAETLRRDHYDPKFAIEFDGLPNAVMSGSFSQAYLWQLLFNWAGPDGWVFKAYQKNAMMVHPGNTITFFGAVTNKEEKNGLGYVELDLGLRREDGVVAVPGTATVVLPLRGGRKVPYPFVREPEASDA</sequence>
<name>A0ABV7YCY8_9ACTN</name>
<dbReference type="EMBL" id="JBHRZH010000011">
    <property type="protein sequence ID" value="MFC3761890.1"/>
    <property type="molecule type" value="Genomic_DNA"/>
</dbReference>
<dbReference type="Proteomes" id="UP001595699">
    <property type="component" value="Unassembled WGS sequence"/>
</dbReference>